<evidence type="ECO:0000259" key="1">
    <source>
        <dbReference type="Pfam" id="PF13360"/>
    </source>
</evidence>
<keyword evidence="3" id="KW-1185">Reference proteome</keyword>
<dbReference type="InterPro" id="IPR002372">
    <property type="entry name" value="PQQ_rpt_dom"/>
</dbReference>
<gene>
    <name evidence="2" type="ORF">ACFQRF_14405</name>
</gene>
<organism evidence="2 3">
    <name type="scientific">Marinactinospora rubrisoli</name>
    <dbReference type="NCBI Taxonomy" id="2715399"/>
    <lineage>
        <taxon>Bacteria</taxon>
        <taxon>Bacillati</taxon>
        <taxon>Actinomycetota</taxon>
        <taxon>Actinomycetes</taxon>
        <taxon>Streptosporangiales</taxon>
        <taxon>Nocardiopsidaceae</taxon>
        <taxon>Marinactinospora</taxon>
    </lineage>
</organism>
<dbReference type="RefSeq" id="WP_379871587.1">
    <property type="nucleotide sequence ID" value="NZ_JBHTBH010000006.1"/>
</dbReference>
<dbReference type="EMBL" id="JBHTBH010000006">
    <property type="protein sequence ID" value="MFC7328935.1"/>
    <property type="molecule type" value="Genomic_DNA"/>
</dbReference>
<dbReference type="InterPro" id="IPR015943">
    <property type="entry name" value="WD40/YVTN_repeat-like_dom_sf"/>
</dbReference>
<accession>A0ABW2KIH0</accession>
<dbReference type="Gene3D" id="2.130.10.10">
    <property type="entry name" value="YVTN repeat-like/Quinoprotein amine dehydrogenase"/>
    <property type="match status" value="1"/>
</dbReference>
<proteinExistence type="predicted"/>
<dbReference type="Pfam" id="PF13360">
    <property type="entry name" value="PQQ_2"/>
    <property type="match status" value="1"/>
</dbReference>
<evidence type="ECO:0000313" key="3">
    <source>
        <dbReference type="Proteomes" id="UP001596540"/>
    </source>
</evidence>
<dbReference type="Proteomes" id="UP001596540">
    <property type="component" value="Unassembled WGS sequence"/>
</dbReference>
<name>A0ABW2KIH0_9ACTN</name>
<dbReference type="SUPFAM" id="SSF50998">
    <property type="entry name" value="Quinoprotein alcohol dehydrogenase-like"/>
    <property type="match status" value="1"/>
</dbReference>
<sequence length="221" mass="22874">MGFARLGAADLRARRAGAAVGLVAGGAALALVLQLVTTLSVDATTAGPSDEQAAVPSDFSRIGWTWETPGGQAVVGGVRAGAGVVVRFGDGIAALDSATGAERWHYRRPGATSGEVFASPDGSTVLATFESSGAAGIGALPVVVDPHSGEVRAEYPQGEYVVSQDRLVMTSHSFLTLTSEGEVAAFDLDSGRRSWTFSAPKRCHRLEGGENRPTCPWTTWS</sequence>
<reference evidence="3" key="1">
    <citation type="journal article" date="2019" name="Int. J. Syst. Evol. Microbiol.">
        <title>The Global Catalogue of Microorganisms (GCM) 10K type strain sequencing project: providing services to taxonomists for standard genome sequencing and annotation.</title>
        <authorList>
            <consortium name="The Broad Institute Genomics Platform"/>
            <consortium name="The Broad Institute Genome Sequencing Center for Infectious Disease"/>
            <person name="Wu L."/>
            <person name="Ma J."/>
        </authorList>
    </citation>
    <scope>NUCLEOTIDE SEQUENCE [LARGE SCALE GENOMIC DNA]</scope>
    <source>
        <strain evidence="3">CGMCC 4.7382</strain>
    </source>
</reference>
<evidence type="ECO:0000313" key="2">
    <source>
        <dbReference type="EMBL" id="MFC7328935.1"/>
    </source>
</evidence>
<protein>
    <submittedName>
        <fullName evidence="2">PQQ-binding-like beta-propeller repeat protein</fullName>
    </submittedName>
</protein>
<comment type="caution">
    <text evidence="2">The sequence shown here is derived from an EMBL/GenBank/DDBJ whole genome shotgun (WGS) entry which is preliminary data.</text>
</comment>
<feature type="domain" description="Pyrrolo-quinoline quinone repeat" evidence="1">
    <location>
        <begin position="66"/>
        <end position="205"/>
    </location>
</feature>
<dbReference type="InterPro" id="IPR011047">
    <property type="entry name" value="Quinoprotein_ADH-like_sf"/>
</dbReference>